<dbReference type="Proteomes" id="UP000823521">
    <property type="component" value="Unassembled WGS sequence"/>
</dbReference>
<comment type="caution">
    <text evidence="3">The sequence shown here is derived from an EMBL/GenBank/DDBJ whole genome shotgun (WGS) entry which is preliminary data.</text>
</comment>
<dbReference type="Pfam" id="PF02515">
    <property type="entry name" value="CoA_transf_3"/>
    <property type="match status" value="2"/>
</dbReference>
<sequence length="652" mass="68197">MGRSDHRGVPGTDDPDCRDATPTGHGGTAAPDDVPGVPRLLDGLVVSGGVSLTATATLIGHLELLGATRKPDETDGTTTGAGDALRLNGETGDAALDCTVSWAGPVDRDLTDEVGVQAACGLMAVHGRAEGGPSRIAVDYASVAAGIVAGQAVLATVHANRAGADIRQVETSVAQTALLTVSQYLAVATTDGDDDAPPASPLAGRRPPFLSADGVRFELETLDAGPWQRFWTLLEAPEPAIRRGWRPMLLRYANATSAVPLELHDTLRRHPWDRIVAVAAESGVSLCPIRSEADRHAEIARRPLPPWSVRPHPGITATGLPARPGTPTADAPLAGLCVVEATRRVQGPLAAHLLGLLGARVIRIEPPGGDPLRGMPPMLGDVSSRFLALNRTKETVEIDIKDPADRDRLRALVADADVFLHNWLPGRAERLGLGAADFARVNPQIVYAYASAWGDEVTGEPPLGTDFMVQAYSGLATQVFADGNPPRPSLMTLLDVLGGLLCTEGVLVGLLARQRDGVGQLVDTSLLGAATQLQTYTGRRAGVGGEAPPWQVWDRPLTTNDGAVAVRIGTDADVTTLFTALGLDPVGRDPAHLVSRTAGQSGAELAARLRAAGLSATEVTTDLDGLGTDPRFTAALTNEGACFVRAPWRFLP</sequence>
<proteinExistence type="predicted"/>
<reference evidence="3 4" key="1">
    <citation type="submission" date="2019-12" db="EMBL/GenBank/DDBJ databases">
        <title>Whole genome sequencing of endophytic Actinobacterium Micromonospora sp. MPMI6T.</title>
        <authorList>
            <person name="Evv R."/>
            <person name="Podile A.R."/>
        </authorList>
    </citation>
    <scope>NUCLEOTIDE SEQUENCE [LARGE SCALE GENOMIC DNA]</scope>
    <source>
        <strain evidence="3 4">MPMI6</strain>
    </source>
</reference>
<dbReference type="EMBL" id="WVUH01000076">
    <property type="protein sequence ID" value="MBO4206623.1"/>
    <property type="molecule type" value="Genomic_DNA"/>
</dbReference>
<keyword evidence="4" id="KW-1185">Reference proteome</keyword>
<dbReference type="PANTHER" id="PTHR48207:SF4">
    <property type="entry name" value="BLL6097 PROTEIN"/>
    <property type="match status" value="1"/>
</dbReference>
<dbReference type="InterPro" id="IPR003673">
    <property type="entry name" value="CoA-Trfase_fam_III"/>
</dbReference>
<dbReference type="GO" id="GO:0016740">
    <property type="term" value="F:transferase activity"/>
    <property type="evidence" value="ECO:0007669"/>
    <property type="project" value="UniProtKB-KW"/>
</dbReference>
<feature type="region of interest" description="Disordered" evidence="2">
    <location>
        <begin position="1"/>
        <end position="36"/>
    </location>
</feature>
<dbReference type="PANTHER" id="PTHR48207">
    <property type="entry name" value="SUCCINATE--HYDROXYMETHYLGLUTARATE COA-TRANSFERASE"/>
    <property type="match status" value="1"/>
</dbReference>
<accession>A0ABS3VQ75</accession>
<dbReference type="SUPFAM" id="SSF89796">
    <property type="entry name" value="CoA-transferase family III (CaiB/BaiF)"/>
    <property type="match status" value="2"/>
</dbReference>
<evidence type="ECO:0000256" key="1">
    <source>
        <dbReference type="ARBA" id="ARBA00022679"/>
    </source>
</evidence>
<name>A0ABS3VQ75_MICEH</name>
<gene>
    <name evidence="3" type="ORF">GSF22_11505</name>
</gene>
<dbReference type="Gene3D" id="3.40.50.10540">
    <property type="entry name" value="Crotonobetainyl-coa:carnitine coa-transferase, domain 1"/>
    <property type="match status" value="2"/>
</dbReference>
<dbReference type="Gene3D" id="3.30.1540.10">
    <property type="entry name" value="formyl-coa transferase, domain 3"/>
    <property type="match status" value="1"/>
</dbReference>
<keyword evidence="1 3" id="KW-0808">Transferase</keyword>
<organism evidence="3 4">
    <name type="scientific">Micromonospora echinofusca</name>
    <dbReference type="NCBI Taxonomy" id="47858"/>
    <lineage>
        <taxon>Bacteria</taxon>
        <taxon>Bacillati</taxon>
        <taxon>Actinomycetota</taxon>
        <taxon>Actinomycetes</taxon>
        <taxon>Micromonosporales</taxon>
        <taxon>Micromonosporaceae</taxon>
        <taxon>Micromonospora</taxon>
    </lineage>
</organism>
<dbReference type="InterPro" id="IPR023606">
    <property type="entry name" value="CoA-Trfase_III_dom_1_sf"/>
</dbReference>
<evidence type="ECO:0000313" key="3">
    <source>
        <dbReference type="EMBL" id="MBO4206623.1"/>
    </source>
</evidence>
<dbReference type="InterPro" id="IPR050483">
    <property type="entry name" value="CoA-transferase_III_domain"/>
</dbReference>
<dbReference type="InterPro" id="IPR044855">
    <property type="entry name" value="CoA-Trfase_III_dom3_sf"/>
</dbReference>
<evidence type="ECO:0000256" key="2">
    <source>
        <dbReference type="SAM" id="MobiDB-lite"/>
    </source>
</evidence>
<evidence type="ECO:0000313" key="4">
    <source>
        <dbReference type="Proteomes" id="UP000823521"/>
    </source>
</evidence>
<protein>
    <submittedName>
        <fullName evidence="3">CoA transferase</fullName>
    </submittedName>
</protein>